<dbReference type="RefSeq" id="WP_007421926.1">
    <property type="nucleotide sequence ID" value="NC_009484.1"/>
</dbReference>
<evidence type="ECO:0000256" key="7">
    <source>
        <dbReference type="ARBA" id="ARBA00023136"/>
    </source>
</evidence>
<keyword evidence="7" id="KW-0472">Membrane</keyword>
<dbReference type="Gene3D" id="3.40.50.300">
    <property type="entry name" value="P-loop containing nucleotide triphosphate hydrolases"/>
    <property type="match status" value="1"/>
</dbReference>
<evidence type="ECO:0000256" key="4">
    <source>
        <dbReference type="ARBA" id="ARBA00022741"/>
    </source>
</evidence>
<keyword evidence="3" id="KW-1003">Cell membrane</keyword>
<comment type="similarity">
    <text evidence="1">Belongs to the ABC transporter superfamily.</text>
</comment>
<dbReference type="EMBL" id="CP000697">
    <property type="protein sequence ID" value="ABQ30860.1"/>
    <property type="molecule type" value="Genomic_DNA"/>
</dbReference>
<dbReference type="PROSITE" id="PS50893">
    <property type="entry name" value="ABC_TRANSPORTER_2"/>
    <property type="match status" value="1"/>
</dbReference>
<dbReference type="Pfam" id="PF00005">
    <property type="entry name" value="ABC_tran"/>
    <property type="match status" value="1"/>
</dbReference>
<dbReference type="PANTHER" id="PTHR43875">
    <property type="entry name" value="MALTODEXTRIN IMPORT ATP-BINDING PROTEIN MSMX"/>
    <property type="match status" value="1"/>
</dbReference>
<organism evidence="9 10">
    <name type="scientific">Acidiphilium cryptum (strain JF-5)</name>
    <dbReference type="NCBI Taxonomy" id="349163"/>
    <lineage>
        <taxon>Bacteria</taxon>
        <taxon>Pseudomonadati</taxon>
        <taxon>Pseudomonadota</taxon>
        <taxon>Alphaproteobacteria</taxon>
        <taxon>Acetobacterales</taxon>
        <taxon>Acidocellaceae</taxon>
        <taxon>Acidiphilium</taxon>
    </lineage>
</organism>
<evidence type="ECO:0000256" key="2">
    <source>
        <dbReference type="ARBA" id="ARBA00022448"/>
    </source>
</evidence>
<dbReference type="STRING" id="349163.Acry_1655"/>
<dbReference type="InterPro" id="IPR027417">
    <property type="entry name" value="P-loop_NTPase"/>
</dbReference>
<keyword evidence="2" id="KW-0813">Transport</keyword>
<dbReference type="InterPro" id="IPR003439">
    <property type="entry name" value="ABC_transporter-like_ATP-bd"/>
</dbReference>
<sequence>MAEIIIEGVTKRFAAVEALQRVDLAIADGEFMVLLGPSGCGKTTLLRMIAGLETPSTGRILIGGTDVTLLPPARRDVGMVFQNYALYPHMTVRQNIALGLKLRGLDAAEIERRIGFVANLVQIAPYLDRKPRALSGGQRQRVALARVIAREPSVSLMDEPLSNIDAQLRTIMRAELLRIHRKVGMTTIYVTHDQEEAMGLGDRITVMNFGRVEQMGTPDDIYARPANAFVARFIGAPRMNLVRAAHGIGRDVIDTPSLRAPLPPGVAVPDDVLVGFRGEDARPGAAAPGEMAIGGVIDVVEHLGAQIEVHFRTADGQEVVVRRPRNERHWREGERIDLAVPADNMHLFDAQGGAALRPPGH</sequence>
<reference evidence="9 10" key="1">
    <citation type="submission" date="2007-05" db="EMBL/GenBank/DDBJ databases">
        <title>Complete sequence of chromosome of Acidiphilium cryptum JF-5.</title>
        <authorList>
            <consortium name="US DOE Joint Genome Institute"/>
            <person name="Copeland A."/>
            <person name="Lucas S."/>
            <person name="Lapidus A."/>
            <person name="Barry K."/>
            <person name="Detter J.C."/>
            <person name="Glavina del Rio T."/>
            <person name="Hammon N."/>
            <person name="Israni S."/>
            <person name="Dalin E."/>
            <person name="Tice H."/>
            <person name="Pitluck S."/>
            <person name="Sims D."/>
            <person name="Brettin T."/>
            <person name="Bruce D."/>
            <person name="Han C."/>
            <person name="Schmutz J."/>
            <person name="Larimer F."/>
            <person name="Land M."/>
            <person name="Hauser L."/>
            <person name="Kyrpides N."/>
            <person name="Kim E."/>
            <person name="Magnuson T."/>
            <person name="Richardson P."/>
        </authorList>
    </citation>
    <scope>NUCLEOTIDE SEQUENCE [LARGE SCALE GENOMIC DNA]</scope>
    <source>
        <strain evidence="9 10">JF-5</strain>
    </source>
</reference>
<protein>
    <submittedName>
        <fullName evidence="9">Carbohydrate ABC transporter ATP-binding protein, CUT1 family</fullName>
    </submittedName>
</protein>
<dbReference type="GO" id="GO:0140359">
    <property type="term" value="F:ABC-type transporter activity"/>
    <property type="evidence" value="ECO:0007669"/>
    <property type="project" value="InterPro"/>
</dbReference>
<evidence type="ECO:0000256" key="3">
    <source>
        <dbReference type="ARBA" id="ARBA00022475"/>
    </source>
</evidence>
<dbReference type="InterPro" id="IPR047641">
    <property type="entry name" value="ABC_transpr_MalK/UgpC-like"/>
</dbReference>
<evidence type="ECO:0000256" key="5">
    <source>
        <dbReference type="ARBA" id="ARBA00022840"/>
    </source>
</evidence>
<dbReference type="PANTHER" id="PTHR43875:SF15">
    <property type="entry name" value="TREHALOSE IMPORT ATP-BINDING PROTEIN SUGC"/>
    <property type="match status" value="1"/>
</dbReference>
<dbReference type="SMART" id="SM00382">
    <property type="entry name" value="AAA"/>
    <property type="match status" value="1"/>
</dbReference>
<keyword evidence="6" id="KW-1278">Translocase</keyword>
<dbReference type="GO" id="GO:0005524">
    <property type="term" value="F:ATP binding"/>
    <property type="evidence" value="ECO:0007669"/>
    <property type="project" value="UniProtKB-KW"/>
</dbReference>
<dbReference type="SUPFAM" id="SSF52540">
    <property type="entry name" value="P-loop containing nucleoside triphosphate hydrolases"/>
    <property type="match status" value="1"/>
</dbReference>
<dbReference type="GO" id="GO:0055052">
    <property type="term" value="C:ATP-binding cassette (ABC) transporter complex, substrate-binding subunit-containing"/>
    <property type="evidence" value="ECO:0007669"/>
    <property type="project" value="TreeGrafter"/>
</dbReference>
<dbReference type="InterPro" id="IPR003593">
    <property type="entry name" value="AAA+_ATPase"/>
</dbReference>
<evidence type="ECO:0000259" key="8">
    <source>
        <dbReference type="PROSITE" id="PS50893"/>
    </source>
</evidence>
<dbReference type="GO" id="GO:0016887">
    <property type="term" value="F:ATP hydrolysis activity"/>
    <property type="evidence" value="ECO:0007669"/>
    <property type="project" value="InterPro"/>
</dbReference>
<dbReference type="FunFam" id="3.40.50.300:FF:000042">
    <property type="entry name" value="Maltose/maltodextrin ABC transporter, ATP-binding protein"/>
    <property type="match status" value="1"/>
</dbReference>
<name>A5FZ28_ACICJ</name>
<dbReference type="SUPFAM" id="SSF50331">
    <property type="entry name" value="MOP-like"/>
    <property type="match status" value="1"/>
</dbReference>
<dbReference type="InterPro" id="IPR013611">
    <property type="entry name" value="Transp-assoc_OB_typ2"/>
</dbReference>
<evidence type="ECO:0000313" key="10">
    <source>
        <dbReference type="Proteomes" id="UP000000245"/>
    </source>
</evidence>
<dbReference type="GO" id="GO:0008643">
    <property type="term" value="P:carbohydrate transport"/>
    <property type="evidence" value="ECO:0007669"/>
    <property type="project" value="InterPro"/>
</dbReference>
<dbReference type="PROSITE" id="PS00211">
    <property type="entry name" value="ABC_TRANSPORTER_1"/>
    <property type="match status" value="1"/>
</dbReference>
<feature type="domain" description="ABC transporter" evidence="8">
    <location>
        <begin position="4"/>
        <end position="234"/>
    </location>
</feature>
<proteinExistence type="inferred from homology"/>
<evidence type="ECO:0000313" key="9">
    <source>
        <dbReference type="EMBL" id="ABQ30860.1"/>
    </source>
</evidence>
<dbReference type="eggNOG" id="COG3842">
    <property type="taxonomic scope" value="Bacteria"/>
</dbReference>
<dbReference type="Proteomes" id="UP000000245">
    <property type="component" value="Chromosome"/>
</dbReference>
<keyword evidence="5 9" id="KW-0067">ATP-binding</keyword>
<accession>A5FZ28</accession>
<dbReference type="InterPro" id="IPR008995">
    <property type="entry name" value="Mo/tungstate-bd_C_term_dom"/>
</dbReference>
<dbReference type="Pfam" id="PF08402">
    <property type="entry name" value="TOBE_2"/>
    <property type="match status" value="1"/>
</dbReference>
<dbReference type="KEGG" id="acr:Acry_1655"/>
<gene>
    <name evidence="9" type="ordered locus">Acry_1655</name>
</gene>
<evidence type="ECO:0000256" key="1">
    <source>
        <dbReference type="ARBA" id="ARBA00005417"/>
    </source>
</evidence>
<dbReference type="AlphaFoldDB" id="A5FZ28"/>
<dbReference type="CDD" id="cd03301">
    <property type="entry name" value="ABC_MalK_N"/>
    <property type="match status" value="1"/>
</dbReference>
<keyword evidence="10" id="KW-1185">Reference proteome</keyword>
<keyword evidence="4" id="KW-0547">Nucleotide-binding</keyword>
<dbReference type="InterPro" id="IPR015855">
    <property type="entry name" value="ABC_transpr_MalK-like"/>
</dbReference>
<evidence type="ECO:0000256" key="6">
    <source>
        <dbReference type="ARBA" id="ARBA00022967"/>
    </source>
</evidence>
<dbReference type="Gene3D" id="2.40.50.100">
    <property type="match status" value="2"/>
</dbReference>
<dbReference type="HOGENOM" id="CLU_000604_1_1_5"/>
<dbReference type="InterPro" id="IPR017871">
    <property type="entry name" value="ABC_transporter-like_CS"/>
</dbReference>